<name>A0A2A7UPP0_COMTR</name>
<proteinExistence type="predicted"/>
<dbReference type="AlphaFoldDB" id="A0A2A7UPP0"/>
<protein>
    <submittedName>
        <fullName evidence="1">Uncharacterized protein</fullName>
    </submittedName>
</protein>
<accession>A0A2A7UPP0</accession>
<dbReference type="Proteomes" id="UP000220246">
    <property type="component" value="Unassembled WGS sequence"/>
</dbReference>
<gene>
    <name evidence="1" type="ORF">CRM82_00010</name>
</gene>
<dbReference type="Gene3D" id="3.40.190.10">
    <property type="entry name" value="Periplasmic binding protein-like II"/>
    <property type="match status" value="1"/>
</dbReference>
<evidence type="ECO:0000313" key="2">
    <source>
        <dbReference type="Proteomes" id="UP000220246"/>
    </source>
</evidence>
<reference evidence="2" key="1">
    <citation type="submission" date="2017-09" db="EMBL/GenBank/DDBJ databases">
        <title>FDA dAtabase for Regulatory Grade micrObial Sequences (FDA-ARGOS): Supporting development and validation of Infectious Disease Dx tests.</title>
        <authorList>
            <person name="Minogue T."/>
            <person name="Wolcott M."/>
            <person name="Wasieloski L."/>
            <person name="Aguilar W."/>
            <person name="Moore D."/>
            <person name="Tallon L."/>
            <person name="Sadzewicz L."/>
            <person name="Ott S."/>
            <person name="Zhao X."/>
            <person name="Nagaraj S."/>
            <person name="Vavikolanu K."/>
            <person name="Aluvathingal J."/>
            <person name="Nadendla S."/>
            <person name="Sichtig H."/>
        </authorList>
    </citation>
    <scope>NUCLEOTIDE SEQUENCE [LARGE SCALE GENOMIC DNA]</scope>
    <source>
        <strain evidence="2">FDAARGOS_394</strain>
    </source>
</reference>
<sequence length="75" mass="8525">MSKTTVLEMRMFSYKGEGARYQERLDGQLQLCFSKARDTQGTPSFGRLTGHGVTGPRRLPFCSQTATIHERAWSR</sequence>
<keyword evidence="2" id="KW-1185">Reference proteome</keyword>
<dbReference type="EMBL" id="PDEA01000001">
    <property type="protein sequence ID" value="PEH87214.1"/>
    <property type="molecule type" value="Genomic_DNA"/>
</dbReference>
<organism evidence="1 2">
    <name type="scientific">Comamonas terrigena</name>
    <dbReference type="NCBI Taxonomy" id="32013"/>
    <lineage>
        <taxon>Bacteria</taxon>
        <taxon>Pseudomonadati</taxon>
        <taxon>Pseudomonadota</taxon>
        <taxon>Betaproteobacteria</taxon>
        <taxon>Burkholderiales</taxon>
        <taxon>Comamonadaceae</taxon>
        <taxon>Comamonas</taxon>
    </lineage>
</organism>
<comment type="caution">
    <text evidence="1">The sequence shown here is derived from an EMBL/GenBank/DDBJ whole genome shotgun (WGS) entry which is preliminary data.</text>
</comment>
<evidence type="ECO:0000313" key="1">
    <source>
        <dbReference type="EMBL" id="PEH87214.1"/>
    </source>
</evidence>
<dbReference type="RefSeq" id="WP_098065925.1">
    <property type="nucleotide sequence ID" value="NZ_PDEA01000001.1"/>
</dbReference>